<gene>
    <name evidence="1" type="ORF">DERYTH_LOCUS28075</name>
</gene>
<organism evidence="1 2">
    <name type="scientific">Dentiscutata erythropus</name>
    <dbReference type="NCBI Taxonomy" id="1348616"/>
    <lineage>
        <taxon>Eukaryota</taxon>
        <taxon>Fungi</taxon>
        <taxon>Fungi incertae sedis</taxon>
        <taxon>Mucoromycota</taxon>
        <taxon>Glomeromycotina</taxon>
        <taxon>Glomeromycetes</taxon>
        <taxon>Diversisporales</taxon>
        <taxon>Gigasporaceae</taxon>
        <taxon>Dentiscutata</taxon>
    </lineage>
</organism>
<sequence length="114" mass="12810">KDVQLDDGGRMIEKFSITTSIRDIILHFEKASVGGGIQIFTNGLIQVFKPYETNSTCAPKKSIPVEKICKSRFYQQPYWIVSLLKSTTLQSAGITSGNTVLRLLFRQPELTLDE</sequence>
<dbReference type="AlphaFoldDB" id="A0A9N9KEI7"/>
<dbReference type="EMBL" id="CAJVPY010067951">
    <property type="protein sequence ID" value="CAG8826409.1"/>
    <property type="molecule type" value="Genomic_DNA"/>
</dbReference>
<feature type="non-terminal residue" evidence="1">
    <location>
        <position position="1"/>
    </location>
</feature>
<comment type="caution">
    <text evidence="1">The sequence shown here is derived from an EMBL/GenBank/DDBJ whole genome shotgun (WGS) entry which is preliminary data.</text>
</comment>
<keyword evidence="2" id="KW-1185">Reference proteome</keyword>
<proteinExistence type="predicted"/>
<name>A0A9N9KEI7_9GLOM</name>
<protein>
    <submittedName>
        <fullName evidence="1">22898_t:CDS:1</fullName>
    </submittedName>
</protein>
<dbReference type="OrthoDB" id="440781at2759"/>
<feature type="non-terminal residue" evidence="1">
    <location>
        <position position="114"/>
    </location>
</feature>
<accession>A0A9N9KEI7</accession>
<evidence type="ECO:0000313" key="1">
    <source>
        <dbReference type="EMBL" id="CAG8826409.1"/>
    </source>
</evidence>
<dbReference type="Proteomes" id="UP000789405">
    <property type="component" value="Unassembled WGS sequence"/>
</dbReference>
<evidence type="ECO:0000313" key="2">
    <source>
        <dbReference type="Proteomes" id="UP000789405"/>
    </source>
</evidence>
<reference evidence="1" key="1">
    <citation type="submission" date="2021-06" db="EMBL/GenBank/DDBJ databases">
        <authorList>
            <person name="Kallberg Y."/>
            <person name="Tangrot J."/>
            <person name="Rosling A."/>
        </authorList>
    </citation>
    <scope>NUCLEOTIDE SEQUENCE</scope>
    <source>
        <strain evidence="1">MA453B</strain>
    </source>
</reference>